<comment type="caution">
    <text evidence="4">The sequence shown here is derived from an EMBL/GenBank/DDBJ whole genome shotgun (WGS) entry which is preliminary data.</text>
</comment>
<dbReference type="SUPFAM" id="SSF47473">
    <property type="entry name" value="EF-hand"/>
    <property type="match status" value="2"/>
</dbReference>
<dbReference type="GO" id="GO:0006897">
    <property type="term" value="P:endocytosis"/>
    <property type="evidence" value="ECO:0007669"/>
    <property type="project" value="TreeGrafter"/>
</dbReference>
<dbReference type="EMBL" id="JAEPQZ010000022">
    <property type="protein sequence ID" value="KAG2171268.1"/>
    <property type="molecule type" value="Genomic_DNA"/>
</dbReference>
<dbReference type="PROSITE" id="PS50222">
    <property type="entry name" value="EF_HAND_2"/>
    <property type="match status" value="1"/>
</dbReference>
<evidence type="ECO:0000256" key="1">
    <source>
        <dbReference type="SAM" id="MobiDB-lite"/>
    </source>
</evidence>
<dbReference type="OrthoDB" id="2404955at2759"/>
<dbReference type="InterPro" id="IPR002048">
    <property type="entry name" value="EF_hand_dom"/>
</dbReference>
<dbReference type="GO" id="GO:0005886">
    <property type="term" value="C:plasma membrane"/>
    <property type="evidence" value="ECO:0007669"/>
    <property type="project" value="TreeGrafter"/>
</dbReference>
<dbReference type="Pfam" id="PF12763">
    <property type="entry name" value="EH"/>
    <property type="match status" value="2"/>
</dbReference>
<sequence>MIATHAKRIFEKSGLPADTLNKIWNLANMRRGGSINQTEFVIAMFYISRIMDHTIENVPSSIPTSIYNSAAGRPGSPTLSRQPTISSPVLRNHTGSNTGPSPAAMFGQAAFADMFDDTWAIPQDQRTKFKSFFQQLDVQHGGSISVDEAFTFFRNSGLPQMDLEQIWGLTGAQSGNRLDADEFTVAMHLIHERLNGKSIPFSLPQELVPPSHRTGRSGLSRQDTYSSAFHQASSAFPSAS</sequence>
<dbReference type="PANTHER" id="PTHR11216">
    <property type="entry name" value="EH DOMAIN"/>
    <property type="match status" value="1"/>
</dbReference>
<dbReference type="AlphaFoldDB" id="A0A8H7PCD3"/>
<reference evidence="4" key="1">
    <citation type="submission" date="2020-12" db="EMBL/GenBank/DDBJ databases">
        <title>Metabolic potential, ecology and presence of endohyphal bacteria is reflected in genomic diversity of Mucoromycotina.</title>
        <authorList>
            <person name="Muszewska A."/>
            <person name="Okrasinska A."/>
            <person name="Steczkiewicz K."/>
            <person name="Drgas O."/>
            <person name="Orlowska M."/>
            <person name="Perlinska-Lenart U."/>
            <person name="Aleksandrzak-Piekarczyk T."/>
            <person name="Szatraj K."/>
            <person name="Zielenkiewicz U."/>
            <person name="Pilsyk S."/>
            <person name="Malc E."/>
            <person name="Mieczkowski P."/>
            <person name="Kruszewska J.S."/>
            <person name="Biernat P."/>
            <person name="Pawlowska J."/>
        </authorList>
    </citation>
    <scope>NUCLEOTIDE SEQUENCE</scope>
    <source>
        <strain evidence="4">WA0000067209</strain>
    </source>
</reference>
<keyword evidence="5" id="KW-1185">Reference proteome</keyword>
<dbReference type="Gene3D" id="1.10.238.10">
    <property type="entry name" value="EF-hand"/>
    <property type="match status" value="2"/>
</dbReference>
<dbReference type="PANTHER" id="PTHR11216:SF170">
    <property type="entry name" value="DYNAMIN ASSOCIATED PROTEIN 160, ISOFORM D"/>
    <property type="match status" value="1"/>
</dbReference>
<dbReference type="SMART" id="SM00027">
    <property type="entry name" value="EH"/>
    <property type="match status" value="2"/>
</dbReference>
<organism evidence="4 5">
    <name type="scientific">Mortierella isabellina</name>
    <name type="common">Filamentous fungus</name>
    <name type="synonym">Umbelopsis isabellina</name>
    <dbReference type="NCBI Taxonomy" id="91625"/>
    <lineage>
        <taxon>Eukaryota</taxon>
        <taxon>Fungi</taxon>
        <taxon>Fungi incertae sedis</taxon>
        <taxon>Mucoromycota</taxon>
        <taxon>Mucoromycotina</taxon>
        <taxon>Umbelopsidomycetes</taxon>
        <taxon>Umbelopsidales</taxon>
        <taxon>Umbelopsidaceae</taxon>
        <taxon>Umbelopsis</taxon>
    </lineage>
</organism>
<feature type="region of interest" description="Disordered" evidence="1">
    <location>
        <begin position="69"/>
        <end position="103"/>
    </location>
</feature>
<evidence type="ECO:0000259" key="2">
    <source>
        <dbReference type="PROSITE" id="PS50031"/>
    </source>
</evidence>
<feature type="domain" description="EF-hand" evidence="3">
    <location>
        <begin position="124"/>
        <end position="159"/>
    </location>
</feature>
<name>A0A8H7PCD3_MORIS</name>
<dbReference type="InterPro" id="IPR011992">
    <property type="entry name" value="EF-hand-dom_pair"/>
</dbReference>
<dbReference type="GO" id="GO:0016197">
    <property type="term" value="P:endosomal transport"/>
    <property type="evidence" value="ECO:0007669"/>
    <property type="project" value="TreeGrafter"/>
</dbReference>
<evidence type="ECO:0000259" key="3">
    <source>
        <dbReference type="PROSITE" id="PS50222"/>
    </source>
</evidence>
<gene>
    <name evidence="4" type="ORF">INT43_002890</name>
</gene>
<dbReference type="PROSITE" id="PS50031">
    <property type="entry name" value="EH"/>
    <property type="match status" value="2"/>
</dbReference>
<evidence type="ECO:0000313" key="5">
    <source>
        <dbReference type="Proteomes" id="UP000654370"/>
    </source>
</evidence>
<feature type="non-terminal residue" evidence="4">
    <location>
        <position position="240"/>
    </location>
</feature>
<evidence type="ECO:0000313" key="4">
    <source>
        <dbReference type="EMBL" id="KAG2171268.1"/>
    </source>
</evidence>
<accession>A0A8H7PCD3</accession>
<feature type="region of interest" description="Disordered" evidence="1">
    <location>
        <begin position="201"/>
        <end position="224"/>
    </location>
</feature>
<feature type="domain" description="EH" evidence="2">
    <location>
        <begin position="125"/>
        <end position="214"/>
    </location>
</feature>
<feature type="domain" description="EH" evidence="2">
    <location>
        <begin position="1"/>
        <end position="73"/>
    </location>
</feature>
<feature type="compositionally biased region" description="Polar residues" evidence="1">
    <location>
        <begin position="77"/>
        <end position="100"/>
    </location>
</feature>
<protein>
    <submittedName>
        <fullName evidence="4">Uncharacterized protein</fullName>
    </submittedName>
</protein>
<dbReference type="Proteomes" id="UP000654370">
    <property type="component" value="Unassembled WGS sequence"/>
</dbReference>
<dbReference type="GO" id="GO:0005509">
    <property type="term" value="F:calcium ion binding"/>
    <property type="evidence" value="ECO:0007669"/>
    <property type="project" value="InterPro"/>
</dbReference>
<proteinExistence type="predicted"/>
<dbReference type="InterPro" id="IPR000261">
    <property type="entry name" value="EH_dom"/>
</dbReference>
<dbReference type="CDD" id="cd00052">
    <property type="entry name" value="EH"/>
    <property type="match status" value="1"/>
</dbReference>
<dbReference type="GO" id="GO:0005737">
    <property type="term" value="C:cytoplasm"/>
    <property type="evidence" value="ECO:0007669"/>
    <property type="project" value="TreeGrafter"/>
</dbReference>